<dbReference type="EC" id="2.7.8.-" evidence="1"/>
<dbReference type="GO" id="GO:0016740">
    <property type="term" value="F:transferase activity"/>
    <property type="evidence" value="ECO:0007669"/>
    <property type="project" value="UniProtKB-KW"/>
</dbReference>
<organism evidence="1 2">
    <name type="scientific">Mycobacterium tuberculosis</name>
    <dbReference type="NCBI Taxonomy" id="1773"/>
    <lineage>
        <taxon>Bacteria</taxon>
        <taxon>Bacillati</taxon>
        <taxon>Actinomycetota</taxon>
        <taxon>Actinomycetes</taxon>
        <taxon>Mycobacteriales</taxon>
        <taxon>Mycobacteriaceae</taxon>
        <taxon>Mycobacterium</taxon>
        <taxon>Mycobacterium tuberculosis complex</taxon>
    </lineage>
</organism>
<protein>
    <submittedName>
        <fullName evidence="1">Glycosyl transferase, group 4 family protein</fullName>
        <ecNumber evidence="1">2.7.8.-</ecNumber>
    </submittedName>
</protein>
<name>A0A654ZKC0_MYCTX</name>
<accession>A0A654ZKC0</accession>
<sequence>MHLHHRLLQIGHSHRRVVLIIYLWVGIVAFGAASSIFFNPRDTAAVMLGAIVVAGVATLIPLLRRGDDYYDPDLD</sequence>
<dbReference type="AlphaFoldDB" id="A0A654ZKC0"/>
<gene>
    <name evidence="1" type="ORF">ERS007741_03570</name>
</gene>
<dbReference type="EMBL" id="CHKL01000558">
    <property type="protein sequence ID" value="COW98846.1"/>
    <property type="molecule type" value="Genomic_DNA"/>
</dbReference>
<evidence type="ECO:0000313" key="2">
    <source>
        <dbReference type="Proteomes" id="UP000048600"/>
    </source>
</evidence>
<proteinExistence type="predicted"/>
<dbReference type="Proteomes" id="UP000048600">
    <property type="component" value="Unassembled WGS sequence"/>
</dbReference>
<keyword evidence="1" id="KW-0808">Transferase</keyword>
<reference evidence="1 2" key="1">
    <citation type="submission" date="2015-03" db="EMBL/GenBank/DDBJ databases">
        <authorList>
            <consortium name="Pathogen Informatics"/>
        </authorList>
    </citation>
    <scope>NUCLEOTIDE SEQUENCE [LARGE SCALE GENOMIC DNA]</scope>
    <source>
        <strain evidence="1 2">P00601463</strain>
    </source>
</reference>
<evidence type="ECO:0000313" key="1">
    <source>
        <dbReference type="EMBL" id="COW98846.1"/>
    </source>
</evidence>